<organism evidence="1 2">
    <name type="scientific">Diphasiastrum complanatum</name>
    <name type="common">Issler's clubmoss</name>
    <name type="synonym">Lycopodium complanatum</name>
    <dbReference type="NCBI Taxonomy" id="34168"/>
    <lineage>
        <taxon>Eukaryota</taxon>
        <taxon>Viridiplantae</taxon>
        <taxon>Streptophyta</taxon>
        <taxon>Embryophyta</taxon>
        <taxon>Tracheophyta</taxon>
        <taxon>Lycopodiopsida</taxon>
        <taxon>Lycopodiales</taxon>
        <taxon>Lycopodiaceae</taxon>
        <taxon>Lycopodioideae</taxon>
        <taxon>Diphasiastrum</taxon>
    </lineage>
</organism>
<name>A0ACC2EPQ8_DIPCM</name>
<keyword evidence="2" id="KW-1185">Reference proteome</keyword>
<sequence>MAELEDFRCFVGGLSWNTTDRDLEDAFQRFGRIVEAKVIVDRDTGRPKGFGFVSFADERDMEDAIDKMNGRDLDDRAITVSKAQSKSRGGGGGGSRGYNAGGSDYGKSSGGRGGVGGGNECFKCGQMGHWARECPSEAAGGGRYSDNSYASSRGDRYNGSRGGNYSNSNSRYARDDSYDKRGGSRGGSYRDGGGRGSRSGPYDRPVGGGNRSSRDDY</sequence>
<evidence type="ECO:0000313" key="2">
    <source>
        <dbReference type="Proteomes" id="UP001162992"/>
    </source>
</evidence>
<protein>
    <submittedName>
        <fullName evidence="1">Uncharacterized protein</fullName>
    </submittedName>
</protein>
<dbReference type="EMBL" id="CM055092">
    <property type="protein sequence ID" value="KAJ7568484.1"/>
    <property type="molecule type" value="Genomic_DNA"/>
</dbReference>
<proteinExistence type="predicted"/>
<accession>A0ACC2EPQ8</accession>
<evidence type="ECO:0000313" key="1">
    <source>
        <dbReference type="EMBL" id="KAJ7568484.1"/>
    </source>
</evidence>
<reference evidence="2" key="1">
    <citation type="journal article" date="2024" name="Proc. Natl. Acad. Sci. U.S.A.">
        <title>Extraordinary preservation of gene collinearity over three hundred million years revealed in homosporous lycophytes.</title>
        <authorList>
            <person name="Li C."/>
            <person name="Wickell D."/>
            <person name="Kuo L.Y."/>
            <person name="Chen X."/>
            <person name="Nie B."/>
            <person name="Liao X."/>
            <person name="Peng D."/>
            <person name="Ji J."/>
            <person name="Jenkins J."/>
            <person name="Williams M."/>
            <person name="Shu S."/>
            <person name="Plott C."/>
            <person name="Barry K."/>
            <person name="Rajasekar S."/>
            <person name="Grimwood J."/>
            <person name="Han X."/>
            <person name="Sun S."/>
            <person name="Hou Z."/>
            <person name="He W."/>
            <person name="Dai G."/>
            <person name="Sun C."/>
            <person name="Schmutz J."/>
            <person name="Leebens-Mack J.H."/>
            <person name="Li F.W."/>
            <person name="Wang L."/>
        </authorList>
    </citation>
    <scope>NUCLEOTIDE SEQUENCE [LARGE SCALE GENOMIC DNA]</scope>
    <source>
        <strain evidence="2">cv. PW_Plant_1</strain>
    </source>
</reference>
<gene>
    <name evidence="1" type="ORF">O6H91_01G034200</name>
</gene>
<dbReference type="Proteomes" id="UP001162992">
    <property type="component" value="Chromosome 1"/>
</dbReference>
<comment type="caution">
    <text evidence="1">The sequence shown here is derived from an EMBL/GenBank/DDBJ whole genome shotgun (WGS) entry which is preliminary data.</text>
</comment>